<protein>
    <submittedName>
        <fullName evidence="1">Uncharacterized protein</fullName>
    </submittedName>
</protein>
<sequence length="98" mass="10364">MLLLFAGIIPANALDLPALQEPQGTVSLRYMYISALIPALAINSSGKADCAGAVRLTSNDNSVELKVSLQKKNGSAWSAVKTWTERGVGKDGVTMEKT</sequence>
<gene>
    <name evidence="1" type="ORF">SDC9_65443</name>
</gene>
<accession>A0A644XSA5</accession>
<organism evidence="1">
    <name type="scientific">bioreactor metagenome</name>
    <dbReference type="NCBI Taxonomy" id="1076179"/>
    <lineage>
        <taxon>unclassified sequences</taxon>
        <taxon>metagenomes</taxon>
        <taxon>ecological metagenomes</taxon>
    </lineage>
</organism>
<comment type="caution">
    <text evidence="1">The sequence shown here is derived from an EMBL/GenBank/DDBJ whole genome shotgun (WGS) entry which is preliminary data.</text>
</comment>
<proteinExistence type="predicted"/>
<dbReference type="AlphaFoldDB" id="A0A644XSA5"/>
<name>A0A644XSA5_9ZZZZ</name>
<dbReference type="EMBL" id="VSSQ01003096">
    <property type="protein sequence ID" value="MPM19025.1"/>
    <property type="molecule type" value="Genomic_DNA"/>
</dbReference>
<evidence type="ECO:0000313" key="1">
    <source>
        <dbReference type="EMBL" id="MPM19025.1"/>
    </source>
</evidence>
<reference evidence="1" key="1">
    <citation type="submission" date="2019-08" db="EMBL/GenBank/DDBJ databases">
        <authorList>
            <person name="Kucharzyk K."/>
            <person name="Murdoch R.W."/>
            <person name="Higgins S."/>
            <person name="Loffler F."/>
        </authorList>
    </citation>
    <scope>NUCLEOTIDE SEQUENCE</scope>
</reference>